<evidence type="ECO:0000313" key="11">
    <source>
        <dbReference type="Proteomes" id="UP000032250"/>
    </source>
</evidence>
<dbReference type="SMART" id="SM00850">
    <property type="entry name" value="LytTR"/>
    <property type="match status" value="1"/>
</dbReference>
<evidence type="ECO:0000256" key="1">
    <source>
        <dbReference type="ARBA" id="ARBA00018672"/>
    </source>
</evidence>
<dbReference type="PATRIC" id="fig|1379739.3.peg.1549"/>
<dbReference type="RefSeq" id="WP_003487138.1">
    <property type="nucleotide sequence ID" value="NZ_JXSU01000007.1"/>
</dbReference>
<evidence type="ECO:0000256" key="4">
    <source>
        <dbReference type="ARBA" id="ARBA00023159"/>
    </source>
</evidence>
<evidence type="ECO:0000313" key="10">
    <source>
        <dbReference type="EMBL" id="KIS23175.1"/>
    </source>
</evidence>
<evidence type="ECO:0000256" key="3">
    <source>
        <dbReference type="ARBA" id="ARBA00023012"/>
    </source>
</evidence>
<dbReference type="OrthoDB" id="9809318at2"/>
<evidence type="ECO:0000256" key="5">
    <source>
        <dbReference type="ARBA" id="ARBA00024867"/>
    </source>
</evidence>
<dbReference type="Pfam" id="PF04397">
    <property type="entry name" value="LytTR"/>
    <property type="match status" value="1"/>
</dbReference>
<feature type="modified residue" description="4-aspartylphosphate" evidence="7">
    <location>
        <position position="60"/>
    </location>
</feature>
<accession>A0A0D1BS54</accession>
<keyword evidence="3" id="KW-0902">Two-component regulatory system</keyword>
<dbReference type="InterPro" id="IPR007492">
    <property type="entry name" value="LytTR_DNA-bd_dom"/>
</dbReference>
<dbReference type="Gene3D" id="2.40.50.1020">
    <property type="entry name" value="LytTr DNA-binding domain"/>
    <property type="match status" value="1"/>
</dbReference>
<sequence>MLRVIICEDNEVHRDKLKQIVENTILREKLDLDVVLATESPEEIISYIKENRNTGIYLLDVDLKNDINGIKLGEKIRELDPLGYIIFTTTHLEMSYLAFKYKVEAMDYVIKDDDDFKERVNSCIIKAYNRYHKQEHEEEYISIDTDTRIINIRSSDILFIETTGTPHKIRIHEETRQIELYANLKDMQKKLPSNFYRCHKSYIVNKDKIEEIDKKHGKIIMENEEECYVSFRYMRGLLV</sequence>
<organism evidence="10 11">
    <name type="scientific">Clostridium botulinum B2 450</name>
    <dbReference type="NCBI Taxonomy" id="1379739"/>
    <lineage>
        <taxon>Bacteria</taxon>
        <taxon>Bacillati</taxon>
        <taxon>Bacillota</taxon>
        <taxon>Clostridia</taxon>
        <taxon>Eubacteriales</taxon>
        <taxon>Clostridiaceae</taxon>
        <taxon>Clostridium</taxon>
    </lineage>
</organism>
<dbReference type="HOGENOM" id="CLU_000445_14_6_9"/>
<dbReference type="InterPro" id="IPR046947">
    <property type="entry name" value="LytR-like"/>
</dbReference>
<evidence type="ECO:0000259" key="8">
    <source>
        <dbReference type="PROSITE" id="PS50110"/>
    </source>
</evidence>
<dbReference type="EMBL" id="JXSU01000007">
    <property type="protein sequence ID" value="KIS23175.1"/>
    <property type="molecule type" value="Genomic_DNA"/>
</dbReference>
<dbReference type="GO" id="GO:0016301">
    <property type="term" value="F:kinase activity"/>
    <property type="evidence" value="ECO:0007669"/>
    <property type="project" value="UniProtKB-KW"/>
</dbReference>
<proteinExistence type="predicted"/>
<comment type="caution">
    <text evidence="10">The sequence shown here is derived from an EMBL/GenBank/DDBJ whole genome shotgun (WGS) entry which is preliminary data.</text>
</comment>
<dbReference type="SUPFAM" id="SSF52172">
    <property type="entry name" value="CheY-like"/>
    <property type="match status" value="1"/>
</dbReference>
<dbReference type="Proteomes" id="UP000032250">
    <property type="component" value="Unassembled WGS sequence"/>
</dbReference>
<evidence type="ECO:0000259" key="9">
    <source>
        <dbReference type="PROSITE" id="PS50930"/>
    </source>
</evidence>
<dbReference type="PANTHER" id="PTHR37299:SF3">
    <property type="entry name" value="STAGE 0 SPORULATION PROTEIN A HOMOLOG"/>
    <property type="match status" value="1"/>
</dbReference>
<dbReference type="Gene3D" id="3.40.50.2300">
    <property type="match status" value="1"/>
</dbReference>
<feature type="domain" description="HTH LytTR-type" evidence="9">
    <location>
        <begin position="141"/>
        <end position="239"/>
    </location>
</feature>
<evidence type="ECO:0000256" key="2">
    <source>
        <dbReference type="ARBA" id="ARBA00022490"/>
    </source>
</evidence>
<gene>
    <name evidence="10" type="ORF">N495_06100</name>
</gene>
<comment type="function">
    <text evidence="6">Required for high-level post-exponential phase expression of a series of secreted proteins.</text>
</comment>
<keyword evidence="4" id="KW-0010">Activator</keyword>
<dbReference type="PROSITE" id="PS50930">
    <property type="entry name" value="HTH_LYTTR"/>
    <property type="match status" value="1"/>
</dbReference>
<dbReference type="AlphaFoldDB" id="A0A0D1BS54"/>
<name>A0A0D1BS54_CLOBO</name>
<dbReference type="SMART" id="SM00448">
    <property type="entry name" value="REC"/>
    <property type="match status" value="1"/>
</dbReference>
<evidence type="ECO:0000256" key="6">
    <source>
        <dbReference type="ARBA" id="ARBA00037164"/>
    </source>
</evidence>
<keyword evidence="10" id="KW-0808">Transferase</keyword>
<dbReference type="GO" id="GO:0000156">
    <property type="term" value="F:phosphorelay response regulator activity"/>
    <property type="evidence" value="ECO:0007669"/>
    <property type="project" value="InterPro"/>
</dbReference>
<dbReference type="PROSITE" id="PS50110">
    <property type="entry name" value="RESPONSE_REGULATORY"/>
    <property type="match status" value="1"/>
</dbReference>
<evidence type="ECO:0000256" key="7">
    <source>
        <dbReference type="PROSITE-ProRule" id="PRU00169"/>
    </source>
</evidence>
<reference evidence="10 11" key="1">
    <citation type="submission" date="2014-06" db="EMBL/GenBank/DDBJ databases">
        <title>Genome characterization of distinct group I Clostridium botulinum lineages.</title>
        <authorList>
            <person name="Giordani F."/>
            <person name="Anselmo A."/>
            <person name="Fillo S."/>
            <person name="Palozzi A.M."/>
            <person name="Fortunato A."/>
            <person name="Gentile B."/>
            <person name="Ciammaruconi A."/>
            <person name="Anniballi F."/>
            <person name="De Medici D."/>
            <person name="Lista F."/>
        </authorList>
    </citation>
    <scope>NUCLEOTIDE SEQUENCE [LARGE SCALE GENOMIC DNA]</scope>
    <source>
        <strain evidence="10 11">B2 450</strain>
    </source>
</reference>
<comment type="function">
    <text evidence="5">May play the central regulatory role in sporulation. It may be an element of the effector pathway responsible for the activation of sporulation genes in response to nutritional stress. Spo0A may act in concert with spo0H (a sigma factor) to control the expression of some genes that are critical to the sporulation process.</text>
</comment>
<feature type="domain" description="Response regulatory" evidence="8">
    <location>
        <begin position="3"/>
        <end position="126"/>
    </location>
</feature>
<dbReference type="GO" id="GO:0003677">
    <property type="term" value="F:DNA binding"/>
    <property type="evidence" value="ECO:0007669"/>
    <property type="project" value="InterPro"/>
</dbReference>
<dbReference type="InterPro" id="IPR011006">
    <property type="entry name" value="CheY-like_superfamily"/>
</dbReference>
<dbReference type="Pfam" id="PF00072">
    <property type="entry name" value="Response_reg"/>
    <property type="match status" value="1"/>
</dbReference>
<dbReference type="InterPro" id="IPR001789">
    <property type="entry name" value="Sig_transdc_resp-reg_receiver"/>
</dbReference>
<dbReference type="PANTHER" id="PTHR37299">
    <property type="entry name" value="TRANSCRIPTIONAL REGULATOR-RELATED"/>
    <property type="match status" value="1"/>
</dbReference>
<keyword evidence="10" id="KW-0418">Kinase</keyword>
<protein>
    <recommendedName>
        <fullName evidence="1">Stage 0 sporulation protein A homolog</fullName>
    </recommendedName>
</protein>
<keyword evidence="2" id="KW-0963">Cytoplasm</keyword>
<keyword evidence="7" id="KW-0597">Phosphoprotein</keyword>